<protein>
    <submittedName>
        <fullName evidence="1">Uncharacterized protein</fullName>
    </submittedName>
</protein>
<reference evidence="1 2" key="1">
    <citation type="journal article" date="2019" name="Nat. Ecol. Evol.">
        <title>Megaphylogeny resolves global patterns of mushroom evolution.</title>
        <authorList>
            <person name="Varga T."/>
            <person name="Krizsan K."/>
            <person name="Foldi C."/>
            <person name="Dima B."/>
            <person name="Sanchez-Garcia M."/>
            <person name="Sanchez-Ramirez S."/>
            <person name="Szollosi G.J."/>
            <person name="Szarkandi J.G."/>
            <person name="Papp V."/>
            <person name="Albert L."/>
            <person name="Andreopoulos W."/>
            <person name="Angelini C."/>
            <person name="Antonin V."/>
            <person name="Barry K.W."/>
            <person name="Bougher N.L."/>
            <person name="Buchanan P."/>
            <person name="Buyck B."/>
            <person name="Bense V."/>
            <person name="Catcheside P."/>
            <person name="Chovatia M."/>
            <person name="Cooper J."/>
            <person name="Damon W."/>
            <person name="Desjardin D."/>
            <person name="Finy P."/>
            <person name="Geml J."/>
            <person name="Haridas S."/>
            <person name="Hughes K."/>
            <person name="Justo A."/>
            <person name="Karasinski D."/>
            <person name="Kautmanova I."/>
            <person name="Kiss B."/>
            <person name="Kocsube S."/>
            <person name="Kotiranta H."/>
            <person name="LaButti K.M."/>
            <person name="Lechner B.E."/>
            <person name="Liimatainen K."/>
            <person name="Lipzen A."/>
            <person name="Lukacs Z."/>
            <person name="Mihaltcheva S."/>
            <person name="Morgado L.N."/>
            <person name="Niskanen T."/>
            <person name="Noordeloos M.E."/>
            <person name="Ohm R.A."/>
            <person name="Ortiz-Santana B."/>
            <person name="Ovrebo C."/>
            <person name="Racz N."/>
            <person name="Riley R."/>
            <person name="Savchenko A."/>
            <person name="Shiryaev A."/>
            <person name="Soop K."/>
            <person name="Spirin V."/>
            <person name="Szebenyi C."/>
            <person name="Tomsovsky M."/>
            <person name="Tulloss R.E."/>
            <person name="Uehling J."/>
            <person name="Grigoriev I.V."/>
            <person name="Vagvolgyi C."/>
            <person name="Papp T."/>
            <person name="Martin F.M."/>
            <person name="Miettinen O."/>
            <person name="Hibbett D.S."/>
            <person name="Nagy L.G."/>
        </authorList>
    </citation>
    <scope>NUCLEOTIDE SEQUENCE [LARGE SCALE GENOMIC DNA]</scope>
    <source>
        <strain evidence="1 2">FP101781</strain>
    </source>
</reference>
<dbReference type="EMBL" id="QPFP01000016">
    <property type="protein sequence ID" value="TEB32206.1"/>
    <property type="molecule type" value="Genomic_DNA"/>
</dbReference>
<organism evidence="1 2">
    <name type="scientific">Coprinellus micaceus</name>
    <name type="common">Glistening ink-cap mushroom</name>
    <name type="synonym">Coprinus micaceus</name>
    <dbReference type="NCBI Taxonomy" id="71717"/>
    <lineage>
        <taxon>Eukaryota</taxon>
        <taxon>Fungi</taxon>
        <taxon>Dikarya</taxon>
        <taxon>Basidiomycota</taxon>
        <taxon>Agaricomycotina</taxon>
        <taxon>Agaricomycetes</taxon>
        <taxon>Agaricomycetidae</taxon>
        <taxon>Agaricales</taxon>
        <taxon>Agaricineae</taxon>
        <taxon>Psathyrellaceae</taxon>
        <taxon>Coprinellus</taxon>
    </lineage>
</organism>
<evidence type="ECO:0000313" key="1">
    <source>
        <dbReference type="EMBL" id="TEB32206.1"/>
    </source>
</evidence>
<accession>A0A4Y7TDF4</accession>
<name>A0A4Y7TDF4_COPMI</name>
<dbReference type="OrthoDB" id="3185196at2759"/>
<dbReference type="Proteomes" id="UP000298030">
    <property type="component" value="Unassembled WGS sequence"/>
</dbReference>
<keyword evidence="2" id="KW-1185">Reference proteome</keyword>
<evidence type="ECO:0000313" key="2">
    <source>
        <dbReference type="Proteomes" id="UP000298030"/>
    </source>
</evidence>
<sequence>MSDYEYIAAGDVVTVRHGIKGNAEGLVVGSHIDYAEVYHAWYPTVTRVRRTVYTRPTIAPARYKTVERRIYW</sequence>
<comment type="caution">
    <text evidence="1">The sequence shown here is derived from an EMBL/GenBank/DDBJ whole genome shotgun (WGS) entry which is preliminary data.</text>
</comment>
<gene>
    <name evidence="1" type="ORF">FA13DRAFT_1791033</name>
</gene>
<proteinExistence type="predicted"/>
<dbReference type="AlphaFoldDB" id="A0A4Y7TDF4"/>